<evidence type="ECO:0000256" key="4">
    <source>
        <dbReference type="ARBA" id="ARBA00022827"/>
    </source>
</evidence>
<gene>
    <name evidence="9" type="ORF">MTY59_14590</name>
</gene>
<keyword evidence="5" id="KW-0560">Oxidoreductase</keyword>
<dbReference type="Gene3D" id="2.40.110.10">
    <property type="entry name" value="Butyryl-CoA Dehydrogenase, subunit A, domain 2"/>
    <property type="match status" value="2"/>
</dbReference>
<evidence type="ECO:0000259" key="6">
    <source>
        <dbReference type="Pfam" id="PF00441"/>
    </source>
</evidence>
<dbReference type="Gene3D" id="1.10.540.10">
    <property type="entry name" value="Acyl-CoA dehydrogenase/oxidase, N-terminal domain"/>
    <property type="match status" value="2"/>
</dbReference>
<keyword evidence="4" id="KW-0274">FAD</keyword>
<dbReference type="PANTHER" id="PTHR43292:SF4">
    <property type="entry name" value="ACYL-COA DEHYDROGENASE FADE34"/>
    <property type="match status" value="1"/>
</dbReference>
<evidence type="ECO:0000256" key="2">
    <source>
        <dbReference type="ARBA" id="ARBA00009347"/>
    </source>
</evidence>
<dbReference type="PANTHER" id="PTHR43292">
    <property type="entry name" value="ACYL-COA DEHYDROGENASE"/>
    <property type="match status" value="1"/>
</dbReference>
<feature type="domain" description="Acyl-CoA oxidase/dehydrogenase middle" evidence="7">
    <location>
        <begin position="590"/>
        <end position="684"/>
    </location>
</feature>
<dbReference type="SUPFAM" id="SSF47203">
    <property type="entry name" value="Acyl-CoA dehydrogenase C-terminal domain-like"/>
    <property type="match status" value="2"/>
</dbReference>
<dbReference type="Gene3D" id="1.20.140.10">
    <property type="entry name" value="Butyryl-CoA Dehydrogenase, subunit A, domain 3"/>
    <property type="match status" value="2"/>
</dbReference>
<accession>A0ABM7SU13</accession>
<dbReference type="InterPro" id="IPR037069">
    <property type="entry name" value="AcylCoA_DH/ox_N_sf"/>
</dbReference>
<dbReference type="InterPro" id="IPR052161">
    <property type="entry name" value="Mycobact_Acyl-CoA_DH"/>
</dbReference>
<dbReference type="InterPro" id="IPR009100">
    <property type="entry name" value="AcylCoA_DH/oxidase_NM_dom_sf"/>
</dbReference>
<dbReference type="Pfam" id="PF00441">
    <property type="entry name" value="Acyl-CoA_dh_1"/>
    <property type="match status" value="2"/>
</dbReference>
<dbReference type="InterPro" id="IPR006091">
    <property type="entry name" value="Acyl-CoA_Oxase/DH_mid-dom"/>
</dbReference>
<proteinExistence type="inferred from homology"/>
<comment type="cofactor">
    <cofactor evidence="1">
        <name>FAD</name>
        <dbReference type="ChEBI" id="CHEBI:57692"/>
    </cofactor>
</comment>
<dbReference type="SUPFAM" id="SSF56645">
    <property type="entry name" value="Acyl-CoA dehydrogenase NM domain-like"/>
    <property type="match status" value="2"/>
</dbReference>
<comment type="similarity">
    <text evidence="2">Belongs to the acyl-CoA dehydrogenase family.</text>
</comment>
<reference evidence="9 10" key="1">
    <citation type="submission" date="2021-07" db="EMBL/GenBank/DDBJ databases">
        <title>Complete genome sequence of nontuberculous Mycobacterium sp. TY59.</title>
        <authorList>
            <person name="Fukushima K."/>
        </authorList>
    </citation>
    <scope>NUCLEOTIDE SEQUENCE [LARGE SCALE GENOMIC DNA]</scope>
    <source>
        <strain evidence="9 10">TY59</strain>
    </source>
</reference>
<evidence type="ECO:0000256" key="5">
    <source>
        <dbReference type="ARBA" id="ARBA00023002"/>
    </source>
</evidence>
<keyword evidence="10" id="KW-1185">Reference proteome</keyword>
<reference evidence="9 10" key="2">
    <citation type="submission" date="2021-07" db="EMBL/GenBank/DDBJ databases">
        <authorList>
            <person name="Matsumoto Y."/>
            <person name="Motooka D."/>
            <person name="Nakamura S."/>
        </authorList>
    </citation>
    <scope>NUCLEOTIDE SEQUENCE [LARGE SCALE GENOMIC DNA]</scope>
    <source>
        <strain evidence="9 10">TY59</strain>
    </source>
</reference>
<evidence type="ECO:0000259" key="7">
    <source>
        <dbReference type="Pfam" id="PF02770"/>
    </source>
</evidence>
<feature type="domain" description="Acyl-CoA dehydrogenase/oxidase C-terminal" evidence="6">
    <location>
        <begin position="328"/>
        <end position="440"/>
    </location>
</feature>
<feature type="domain" description="Acyl-CoA dehydrogenase/oxidase C-terminal" evidence="6">
    <location>
        <begin position="697"/>
        <end position="837"/>
    </location>
</feature>
<organism evidence="9 10">
    <name type="scientific">Mycobacterium senriense</name>
    <dbReference type="NCBI Taxonomy" id="2775496"/>
    <lineage>
        <taxon>Bacteria</taxon>
        <taxon>Bacillati</taxon>
        <taxon>Actinomycetota</taxon>
        <taxon>Actinomycetes</taxon>
        <taxon>Mycobacteriales</taxon>
        <taxon>Mycobacteriaceae</taxon>
        <taxon>Mycobacterium</taxon>
        <taxon>Mycobacterium avium complex (MAC)</taxon>
    </lineage>
</organism>
<sequence>MTIAVRDLSLRLLGEPAGAFTPLGSVGIWWSSLLRTQIGSRSPGIGRALHILTRAGSLPQDETVRLVRGDRKRGNGRAQRVAAIRGERIAVRAAHASYLSAVLVTLGLSPEQQELSDAVAQFAARNAPIATTRESFDDLAAGRVPAWWDALVANGFHAVHLPEDLGGQGGGPIDAACVLESAGKSLLPGPLLPTVTAGAVALLAEPTLPAESFLRDLASGATAATVLPDDNLSARFDGGRWLVTGASQVTQGVCAARTILLGAHSEDGDVVWLLVKPENPAATVEPITGTDLVADAGILRLDDYRATESEVLRGIDPDRAGCVAVGLVASTLAGVAQWCVEAVTAHLRIREQFGKVIGTFQALQHNAAMLLVNSELATAAAWDAVRAVDESLDQHRLAAAGAATIAVSPIPDLVLDALTMLGAIGFTWEHDVHLYWRRAISLAGSIGPANRWARRLGELACTQTRDMSVNLGDAESEFRSWVAETLDAAMQLRNDKPAPHGDYADQASGPQRTLIADAGLMAPHWPAPWGVGADPLKQLIIDEEFAKRPGLVRPSLNIAEWILPSVMAAAPKDLQEKLIPPTQRGEIHWCQLFSEPGAGSDLASLATRATKVDGGWRVNGHKIWTSLAQYADLGALLARTDPEAGKHRGIGYFILDMRSPGIEIQPIKTATGQAHFNEVFLNDVFVPDEMLLGGPTDGWNLAIATMAEERSAISGYVKFDRAIALRRLAARPGPDRDDAVRELGELDAYTNAIKALGVRETIRLLDGQASGPASSIAKVAMNVLLRRTFQATLQLTGRVAMVDDPDAGVVEPYLHLPAELIGGGTREIQLNIIAQMILGLPRK</sequence>
<evidence type="ECO:0000256" key="3">
    <source>
        <dbReference type="ARBA" id="ARBA00022630"/>
    </source>
</evidence>
<dbReference type="InterPro" id="IPR013786">
    <property type="entry name" value="AcylCoA_DH/ox_N"/>
</dbReference>
<evidence type="ECO:0000313" key="10">
    <source>
        <dbReference type="Proteomes" id="UP000826012"/>
    </source>
</evidence>
<evidence type="ECO:0000259" key="8">
    <source>
        <dbReference type="Pfam" id="PF02771"/>
    </source>
</evidence>
<evidence type="ECO:0000313" key="9">
    <source>
        <dbReference type="EMBL" id="BCZ21604.1"/>
    </source>
</evidence>
<dbReference type="Pfam" id="PF02770">
    <property type="entry name" value="Acyl-CoA_dh_M"/>
    <property type="match status" value="1"/>
</dbReference>
<name>A0ABM7SU13_9MYCO</name>
<dbReference type="Pfam" id="PF02771">
    <property type="entry name" value="Acyl-CoA_dh_N"/>
    <property type="match status" value="1"/>
</dbReference>
<keyword evidence="3" id="KW-0285">Flavoprotein</keyword>
<evidence type="ECO:0000256" key="1">
    <source>
        <dbReference type="ARBA" id="ARBA00001974"/>
    </source>
</evidence>
<protein>
    <submittedName>
        <fullName evidence="9">Acyl-CoA dehydrogenase</fullName>
    </submittedName>
</protein>
<dbReference type="EMBL" id="AP024828">
    <property type="protein sequence ID" value="BCZ21604.1"/>
    <property type="molecule type" value="Genomic_DNA"/>
</dbReference>
<dbReference type="Proteomes" id="UP000826012">
    <property type="component" value="Chromosome"/>
</dbReference>
<dbReference type="InterPro" id="IPR009075">
    <property type="entry name" value="AcylCo_DH/oxidase_C"/>
</dbReference>
<feature type="domain" description="Acyl-CoA dehydrogenase/oxidase N-terminal" evidence="8">
    <location>
        <begin position="109"/>
        <end position="201"/>
    </location>
</feature>
<dbReference type="InterPro" id="IPR046373">
    <property type="entry name" value="Acyl-CoA_Oxase/DH_mid-dom_sf"/>
</dbReference>
<dbReference type="InterPro" id="IPR036250">
    <property type="entry name" value="AcylCo_DH-like_C"/>
</dbReference>